<evidence type="ECO:0000256" key="4">
    <source>
        <dbReference type="ARBA" id="ARBA00022777"/>
    </source>
</evidence>
<keyword evidence="5" id="KW-0067">ATP-binding</keyword>
<sequence length="723" mass="82347">MANQKLTGTSVMLTREKSKYIYKLVPFFKNGEAKFYMNAFAAHDQLYGQFRRRAPRGIDERGEGGQRGGRDRLGDLHTSMQSAMTYFYLMNDKAMRATRKKPPRSSPCKGTLQGERPPYDDNPHLDKPNSTMKSPRPGEGCTPEKEEKEDDTNEAIPSSDQYAVHTSEEEKLVKHLSEHKRPVEEGQATLPPSADSPPCVGSDIMCCPHLKGRGKEGAVLEEVHKPDESKAQKGDHLNRENTPIFGGSTHDAKNRITGALGEHRVLAFLVKQKLIPKFYNIVPVYRCEAEETASYSAETHKIKNGSQSADSNAECVPEAGKTKSNAEELPVNGRRDDVAVRRHVRGKEAEKWKVGKLNDLVRVAEGTPSRDPSERPVHIALKLKKICHSIDPQNQNVLDLKLGYNTLKDNDIQFSERLKEVSDSVPWSEKEKYVKRWSKMKKDIRSEHLNTSDEHIIHLSAKDINLPPAFFNYDNHELYCLLKSWKQEITARMTTQRRLGFRICALVCCMEQQDMLTDQGVREFYADCVAKYGPVAAGGPGCCQHSARCGGQDNHQQNNQARTPPSIEQCYERAHQRLQISRDIGLHLREEHVVYSLTFFFRNIISFVLPKLISLQVWLEQQHVYSFCSTSLLIIYDRRNPQTCDLKWIDFTYSFDNTVLPSRYEKMKHERQNVDILFGVKNLIKLCRTVFFESKVPPSPSCPSDSERKQSHPGIHDQPKVNP</sequence>
<evidence type="ECO:0000313" key="10">
    <source>
        <dbReference type="EMBL" id="KJP87141.1"/>
    </source>
</evidence>
<name>A0A0D9QN73_PLAFR</name>
<dbReference type="GO" id="GO:0032958">
    <property type="term" value="P:inositol phosphate biosynthetic process"/>
    <property type="evidence" value="ECO:0007669"/>
    <property type="project" value="InterPro"/>
</dbReference>
<feature type="region of interest" description="Disordered" evidence="9">
    <location>
        <begin position="53"/>
        <end position="75"/>
    </location>
</feature>
<feature type="region of interest" description="Disordered" evidence="9">
    <location>
        <begin position="96"/>
        <end position="197"/>
    </location>
</feature>
<reference evidence="10 11" key="1">
    <citation type="submission" date="2014-03" db="EMBL/GenBank/DDBJ databases">
        <title>The Genome Sequence of Plasmodium fragile nilgiri.</title>
        <authorList>
            <consortium name="The Broad Institute Genomics Platform"/>
            <consortium name="The Broad Institute Genome Sequencing Center for Infectious Disease"/>
            <person name="Neafsey D."/>
            <person name="Duraisingh M."/>
            <person name="Young S.K."/>
            <person name="Zeng Q."/>
            <person name="Gargeya S."/>
            <person name="Abouelleil A."/>
            <person name="Alvarado L."/>
            <person name="Chapman S.B."/>
            <person name="Gainer-Dewar J."/>
            <person name="Goldberg J."/>
            <person name="Griggs A."/>
            <person name="Gujja S."/>
            <person name="Hansen M."/>
            <person name="Howarth C."/>
            <person name="Imamovic A."/>
            <person name="Larimer J."/>
            <person name="Pearson M."/>
            <person name="Poon T.W."/>
            <person name="Priest M."/>
            <person name="Roberts A."/>
            <person name="Saif S."/>
            <person name="Shea T."/>
            <person name="Sykes S."/>
            <person name="Wortman J."/>
            <person name="Nusbaum C."/>
            <person name="Birren B."/>
        </authorList>
    </citation>
    <scope>NUCLEOTIDE SEQUENCE [LARGE SCALE GENOMIC DNA]</scope>
    <source>
        <strain evidence="11">nilgiri</strain>
    </source>
</reference>
<dbReference type="InterPro" id="IPR005522">
    <property type="entry name" value="IPK"/>
</dbReference>
<protein>
    <recommendedName>
        <fullName evidence="8">Kinase</fullName>
        <ecNumber evidence="8">2.7.-.-</ecNumber>
    </recommendedName>
</protein>
<dbReference type="GO" id="GO:0008440">
    <property type="term" value="F:inositol-1,4,5-trisphosphate 3-kinase activity"/>
    <property type="evidence" value="ECO:0007669"/>
    <property type="project" value="TreeGrafter"/>
</dbReference>
<evidence type="ECO:0000256" key="1">
    <source>
        <dbReference type="ARBA" id="ARBA00007374"/>
    </source>
</evidence>
<feature type="compositionally biased region" description="Basic and acidic residues" evidence="9">
    <location>
        <begin position="56"/>
        <end position="75"/>
    </location>
</feature>
<dbReference type="VEuPathDB" id="PlasmoDB:AK88_03188"/>
<gene>
    <name evidence="10" type="ORF">AK88_03188</name>
</gene>
<keyword evidence="2 8" id="KW-0808">Transferase</keyword>
<evidence type="ECO:0000256" key="8">
    <source>
        <dbReference type="RuleBase" id="RU363090"/>
    </source>
</evidence>
<dbReference type="SUPFAM" id="SSF56104">
    <property type="entry name" value="SAICAR synthase-like"/>
    <property type="match status" value="1"/>
</dbReference>
<feature type="compositionally biased region" description="Basic and acidic residues" evidence="9">
    <location>
        <begin position="117"/>
        <end position="127"/>
    </location>
</feature>
<dbReference type="Gene3D" id="3.30.470.160">
    <property type="entry name" value="Inositol polyphosphate kinase"/>
    <property type="match status" value="1"/>
</dbReference>
<proteinExistence type="inferred from homology"/>
<dbReference type="PANTHER" id="PTHR12400">
    <property type="entry name" value="INOSITOL POLYPHOSPHATE KINASE"/>
    <property type="match status" value="1"/>
</dbReference>
<comment type="catalytic activity">
    <reaction evidence="7">
        <text>1D-myo-inositol 1,3,4,6-tetrakisphosphate + ATP = 1D-myo-inositol 1,3,4,5,6-pentakisphosphate + ADP + H(+)</text>
        <dbReference type="Rhea" id="RHEA:12717"/>
        <dbReference type="ChEBI" id="CHEBI:15378"/>
        <dbReference type="ChEBI" id="CHEBI:30616"/>
        <dbReference type="ChEBI" id="CHEBI:57660"/>
        <dbReference type="ChEBI" id="CHEBI:57733"/>
        <dbReference type="ChEBI" id="CHEBI:456216"/>
        <dbReference type="EC" id="2.7.1.140"/>
    </reaction>
</comment>
<dbReference type="AlphaFoldDB" id="A0A0D9QN73"/>
<dbReference type="GeneID" id="24268502"/>
<dbReference type="EMBL" id="KQ001679">
    <property type="protein sequence ID" value="KJP87141.1"/>
    <property type="molecule type" value="Genomic_DNA"/>
</dbReference>
<evidence type="ECO:0000256" key="6">
    <source>
        <dbReference type="ARBA" id="ARBA00036164"/>
    </source>
</evidence>
<feature type="compositionally biased region" description="Basic and acidic residues" evidence="9">
    <location>
        <begin position="226"/>
        <end position="239"/>
    </location>
</feature>
<feature type="compositionally biased region" description="Basic and acidic residues" evidence="9">
    <location>
        <begin position="166"/>
        <end position="184"/>
    </location>
</feature>
<dbReference type="PANTHER" id="PTHR12400:SF51">
    <property type="entry name" value="INOSITOL POLYPHOSPHATE MULTIKINASE"/>
    <property type="match status" value="1"/>
</dbReference>
<dbReference type="OMA" id="TARMTTQ"/>
<feature type="compositionally biased region" description="Basic and acidic residues" evidence="9">
    <location>
        <begin position="705"/>
        <end position="723"/>
    </location>
</feature>
<comment type="similarity">
    <text evidence="1 8">Belongs to the inositol phosphokinase (IPK) family.</text>
</comment>
<feature type="region of interest" description="Disordered" evidence="9">
    <location>
        <begin position="695"/>
        <end position="723"/>
    </location>
</feature>
<evidence type="ECO:0000256" key="2">
    <source>
        <dbReference type="ARBA" id="ARBA00022679"/>
    </source>
</evidence>
<keyword evidence="11" id="KW-1185">Reference proteome</keyword>
<dbReference type="GO" id="GO:0005634">
    <property type="term" value="C:nucleus"/>
    <property type="evidence" value="ECO:0007669"/>
    <property type="project" value="TreeGrafter"/>
</dbReference>
<feature type="region of interest" description="Disordered" evidence="9">
    <location>
        <begin position="226"/>
        <end position="250"/>
    </location>
</feature>
<dbReference type="Pfam" id="PF03770">
    <property type="entry name" value="IPK"/>
    <property type="match status" value="1"/>
</dbReference>
<dbReference type="GO" id="GO:0005737">
    <property type="term" value="C:cytoplasm"/>
    <property type="evidence" value="ECO:0007669"/>
    <property type="project" value="TreeGrafter"/>
</dbReference>
<organism evidence="10 11">
    <name type="scientific">Plasmodium fragile</name>
    <dbReference type="NCBI Taxonomy" id="5857"/>
    <lineage>
        <taxon>Eukaryota</taxon>
        <taxon>Sar</taxon>
        <taxon>Alveolata</taxon>
        <taxon>Apicomplexa</taxon>
        <taxon>Aconoidasida</taxon>
        <taxon>Haemosporida</taxon>
        <taxon>Plasmodiidae</taxon>
        <taxon>Plasmodium</taxon>
        <taxon>Plasmodium (Plasmodium)</taxon>
    </lineage>
</organism>
<dbReference type="InterPro" id="IPR038286">
    <property type="entry name" value="IPK_sf"/>
</dbReference>
<evidence type="ECO:0000256" key="7">
    <source>
        <dbReference type="ARBA" id="ARBA00036525"/>
    </source>
</evidence>
<evidence type="ECO:0000313" key="11">
    <source>
        <dbReference type="Proteomes" id="UP000054561"/>
    </source>
</evidence>
<dbReference type="GO" id="GO:0005524">
    <property type="term" value="F:ATP binding"/>
    <property type="evidence" value="ECO:0007669"/>
    <property type="project" value="UniProtKB-KW"/>
</dbReference>
<feature type="region of interest" description="Disordered" evidence="9">
    <location>
        <begin position="304"/>
        <end position="326"/>
    </location>
</feature>
<keyword evidence="3" id="KW-0547">Nucleotide-binding</keyword>
<keyword evidence="4 8" id="KW-0418">Kinase</keyword>
<dbReference type="EC" id="2.7.-.-" evidence="8"/>
<dbReference type="OrthoDB" id="338650at2759"/>
<evidence type="ECO:0000256" key="5">
    <source>
        <dbReference type="ARBA" id="ARBA00022840"/>
    </source>
</evidence>
<dbReference type="Proteomes" id="UP000054561">
    <property type="component" value="Unassembled WGS sequence"/>
</dbReference>
<evidence type="ECO:0000256" key="9">
    <source>
        <dbReference type="SAM" id="MobiDB-lite"/>
    </source>
</evidence>
<evidence type="ECO:0000256" key="3">
    <source>
        <dbReference type="ARBA" id="ARBA00022741"/>
    </source>
</evidence>
<dbReference type="RefSeq" id="XP_012336232.1">
    <property type="nucleotide sequence ID" value="XM_012480809.1"/>
</dbReference>
<dbReference type="GO" id="GO:0047326">
    <property type="term" value="F:inositol-1,3,4,6-tetrakisphosphate 5-kinase activity"/>
    <property type="evidence" value="ECO:0007669"/>
    <property type="project" value="RHEA"/>
</dbReference>
<comment type="catalytic activity">
    <reaction evidence="6">
        <text>1D-myo-inositol 1,4,5-trisphosphate + 2 ATP = 1D-myo-inositol 1,3,4,5,6-pentakisphosphate + 2 ADP + 2 H(+)</text>
        <dbReference type="Rhea" id="RHEA:32359"/>
        <dbReference type="ChEBI" id="CHEBI:15378"/>
        <dbReference type="ChEBI" id="CHEBI:30616"/>
        <dbReference type="ChEBI" id="CHEBI:57733"/>
        <dbReference type="ChEBI" id="CHEBI:203600"/>
        <dbReference type="ChEBI" id="CHEBI:456216"/>
        <dbReference type="EC" id="2.7.1.151"/>
    </reaction>
</comment>
<accession>A0A0D9QN73</accession>